<organism evidence="3 4">
    <name type="scientific">Agaricus bisporus var. burnettii</name>
    <dbReference type="NCBI Taxonomy" id="192524"/>
    <lineage>
        <taxon>Eukaryota</taxon>
        <taxon>Fungi</taxon>
        <taxon>Dikarya</taxon>
        <taxon>Basidiomycota</taxon>
        <taxon>Agaricomycotina</taxon>
        <taxon>Agaricomycetes</taxon>
        <taxon>Agaricomycetidae</taxon>
        <taxon>Agaricales</taxon>
        <taxon>Agaricineae</taxon>
        <taxon>Agaricaceae</taxon>
        <taxon>Agaricus</taxon>
    </lineage>
</organism>
<dbReference type="Gene3D" id="2.60.120.260">
    <property type="entry name" value="Galactose-binding domain-like"/>
    <property type="match status" value="1"/>
</dbReference>
<protein>
    <submittedName>
        <fullName evidence="3">Uncharacterized protein</fullName>
    </submittedName>
</protein>
<feature type="region of interest" description="Disordered" evidence="1">
    <location>
        <begin position="382"/>
        <end position="455"/>
    </location>
</feature>
<accession>A0A8H7F4N1</accession>
<sequence>MISQLKSPVQSSYSPTLRYPSQLRIFQCLQEFSKSLESAFIRTNGGLPCADILSELIVALVGVNNPKPRDAIYLSLIHLSPAYNSPGHFGSPQHTPHHLLSIAFGRSGDINHKGRYTRNLSFGDPTASTNAPLAHSKFTVLRPCCLHHAVLLARESLIYYKCLFNENFANSFAPSLIPIVHMLLPLFFVLLQLVSWTQCRQNITLDDNDTKLQYTGGWGQSASTDLDYGVSHALTSNTTAEAVLQFTGVAVYFMSPLWPYAVSTALTLDSRPTITVDLTDHNTPDTGGGIETVSSSVVWSAENLQNTNHTLRISVGRGELFAIVDGIIYTVLDPGESETGASGDRHNRVVIIVLATLLGILGLLLLIIIIWLCLRKQNSSGSRTRRRSLTTSEKWGGAAHDDASVADPAHRGSLQSPPLSPSTAPHTLPPPSRPDSNYNPRETTVWSTSSVGGPGVPNMTGVGASARNSNAISSHHGDPTHSTSHFAMGSQGDFADPHETRPYLNPNRGTRLPNI</sequence>
<dbReference type="EMBL" id="JABXXO010000006">
    <property type="protein sequence ID" value="KAF7776589.1"/>
    <property type="molecule type" value="Genomic_DNA"/>
</dbReference>
<keyword evidence="2" id="KW-0472">Membrane</keyword>
<keyword evidence="2" id="KW-1133">Transmembrane helix</keyword>
<dbReference type="Proteomes" id="UP000629468">
    <property type="component" value="Unassembled WGS sequence"/>
</dbReference>
<name>A0A8H7F4N1_AGABI</name>
<dbReference type="AlphaFoldDB" id="A0A8H7F4N1"/>
<evidence type="ECO:0000313" key="3">
    <source>
        <dbReference type="EMBL" id="KAF7776589.1"/>
    </source>
</evidence>
<feature type="compositionally biased region" description="Polar residues" evidence="1">
    <location>
        <begin position="434"/>
        <end position="451"/>
    </location>
</feature>
<comment type="caution">
    <text evidence="3">The sequence shown here is derived from an EMBL/GenBank/DDBJ whole genome shotgun (WGS) entry which is preliminary data.</text>
</comment>
<gene>
    <name evidence="3" type="ORF">Agabi119p4_4982</name>
</gene>
<feature type="transmembrane region" description="Helical" evidence="2">
    <location>
        <begin position="349"/>
        <end position="372"/>
    </location>
</feature>
<proteinExistence type="predicted"/>
<keyword evidence="2" id="KW-0812">Transmembrane</keyword>
<evidence type="ECO:0000313" key="4">
    <source>
        <dbReference type="Proteomes" id="UP000629468"/>
    </source>
</evidence>
<feature type="region of interest" description="Disordered" evidence="1">
    <location>
        <begin position="491"/>
        <end position="515"/>
    </location>
</feature>
<feature type="transmembrane region" description="Helical" evidence="2">
    <location>
        <begin position="172"/>
        <end position="194"/>
    </location>
</feature>
<feature type="compositionally biased region" description="Polar residues" evidence="1">
    <location>
        <begin position="413"/>
        <end position="425"/>
    </location>
</feature>
<evidence type="ECO:0000256" key="1">
    <source>
        <dbReference type="SAM" id="MobiDB-lite"/>
    </source>
</evidence>
<reference evidence="3 4" key="1">
    <citation type="journal article" name="Sci. Rep.">
        <title>Telomere-to-telomere assembled and centromere annotated genomes of the two main subspecies of the button mushroom Agaricus bisporus reveal especially polymorphic chromosome ends.</title>
        <authorList>
            <person name="Sonnenberg A.S.M."/>
            <person name="Sedaghat-Telgerd N."/>
            <person name="Lavrijssen B."/>
            <person name="Ohm R.A."/>
            <person name="Hendrickx P.M."/>
            <person name="Scholtmeijer K."/>
            <person name="Baars J.J.P."/>
            <person name="van Peer A."/>
        </authorList>
    </citation>
    <scope>NUCLEOTIDE SEQUENCE [LARGE SCALE GENOMIC DNA]</scope>
    <source>
        <strain evidence="3 4">H119_p4</strain>
    </source>
</reference>
<evidence type="ECO:0000256" key="2">
    <source>
        <dbReference type="SAM" id="Phobius"/>
    </source>
</evidence>